<keyword evidence="2" id="KW-1185">Reference proteome</keyword>
<dbReference type="EMBL" id="VSRR010001773">
    <property type="protein sequence ID" value="MPC27597.1"/>
    <property type="molecule type" value="Genomic_DNA"/>
</dbReference>
<evidence type="ECO:0000313" key="1">
    <source>
        <dbReference type="EMBL" id="MPC27597.1"/>
    </source>
</evidence>
<proteinExistence type="predicted"/>
<gene>
    <name evidence="1" type="ORF">E2C01_020772</name>
</gene>
<comment type="caution">
    <text evidence="1">The sequence shown here is derived from an EMBL/GenBank/DDBJ whole genome shotgun (WGS) entry which is preliminary data.</text>
</comment>
<dbReference type="Proteomes" id="UP000324222">
    <property type="component" value="Unassembled WGS sequence"/>
</dbReference>
<sequence>MIGCRSLQWTPIRALCLDDDDDDDDAEGSLKISVVHQPLGLTQKGTYYLMLASASYALLPQVFLLLRVENVLTSPVYHKTQLLAPPAAAVVAAVGVVRQGGVVLTSGPSGFVITFAAEALTISSLDSETFLFILEWYNVMNNQ</sequence>
<organism evidence="1 2">
    <name type="scientific">Portunus trituberculatus</name>
    <name type="common">Swimming crab</name>
    <name type="synonym">Neptunus trituberculatus</name>
    <dbReference type="NCBI Taxonomy" id="210409"/>
    <lineage>
        <taxon>Eukaryota</taxon>
        <taxon>Metazoa</taxon>
        <taxon>Ecdysozoa</taxon>
        <taxon>Arthropoda</taxon>
        <taxon>Crustacea</taxon>
        <taxon>Multicrustacea</taxon>
        <taxon>Malacostraca</taxon>
        <taxon>Eumalacostraca</taxon>
        <taxon>Eucarida</taxon>
        <taxon>Decapoda</taxon>
        <taxon>Pleocyemata</taxon>
        <taxon>Brachyura</taxon>
        <taxon>Eubrachyura</taxon>
        <taxon>Portunoidea</taxon>
        <taxon>Portunidae</taxon>
        <taxon>Portuninae</taxon>
        <taxon>Portunus</taxon>
    </lineage>
</organism>
<protein>
    <submittedName>
        <fullName evidence="1">Uncharacterized protein</fullName>
    </submittedName>
</protein>
<dbReference type="AlphaFoldDB" id="A0A5B7E2N7"/>
<accession>A0A5B7E2N7</accession>
<reference evidence="1 2" key="1">
    <citation type="submission" date="2019-05" db="EMBL/GenBank/DDBJ databases">
        <title>Another draft genome of Portunus trituberculatus and its Hox gene families provides insights of decapod evolution.</title>
        <authorList>
            <person name="Jeong J.-H."/>
            <person name="Song I."/>
            <person name="Kim S."/>
            <person name="Choi T."/>
            <person name="Kim D."/>
            <person name="Ryu S."/>
            <person name="Kim W."/>
        </authorList>
    </citation>
    <scope>NUCLEOTIDE SEQUENCE [LARGE SCALE GENOMIC DNA]</scope>
    <source>
        <tissue evidence="1">Muscle</tissue>
    </source>
</reference>
<evidence type="ECO:0000313" key="2">
    <source>
        <dbReference type="Proteomes" id="UP000324222"/>
    </source>
</evidence>
<name>A0A5B7E2N7_PORTR</name>